<evidence type="ECO:0000256" key="7">
    <source>
        <dbReference type="ARBA" id="ARBA00023242"/>
    </source>
</evidence>
<keyword evidence="6" id="KW-0804">Transcription</keyword>
<evidence type="ECO:0000256" key="1">
    <source>
        <dbReference type="ARBA" id="ARBA00004123"/>
    </source>
</evidence>
<protein>
    <recommendedName>
        <fullName evidence="10">C2H2-type domain-containing protein</fullName>
    </recommendedName>
</protein>
<evidence type="ECO:0000256" key="3">
    <source>
        <dbReference type="ARBA" id="ARBA00022771"/>
    </source>
</evidence>
<organism evidence="11 12">
    <name type="scientific">Camellia sinensis</name>
    <name type="common">Tea plant</name>
    <name type="synonym">Thea sinensis</name>
    <dbReference type="NCBI Taxonomy" id="4442"/>
    <lineage>
        <taxon>Eukaryota</taxon>
        <taxon>Viridiplantae</taxon>
        <taxon>Streptophyta</taxon>
        <taxon>Embryophyta</taxon>
        <taxon>Tracheophyta</taxon>
        <taxon>Spermatophyta</taxon>
        <taxon>Magnoliopsida</taxon>
        <taxon>eudicotyledons</taxon>
        <taxon>Gunneridae</taxon>
        <taxon>Pentapetalae</taxon>
        <taxon>asterids</taxon>
        <taxon>Ericales</taxon>
        <taxon>Theaceae</taxon>
        <taxon>Camellia</taxon>
    </lineage>
</organism>
<evidence type="ECO:0000259" key="10">
    <source>
        <dbReference type="PROSITE" id="PS50157"/>
    </source>
</evidence>
<feature type="domain" description="C2H2-type" evidence="10">
    <location>
        <begin position="42"/>
        <end position="69"/>
    </location>
</feature>
<keyword evidence="12" id="KW-1185">Reference proteome</keyword>
<accession>A0A7J7G7U1</accession>
<keyword evidence="7" id="KW-0539">Nucleus</keyword>
<evidence type="ECO:0000256" key="5">
    <source>
        <dbReference type="ARBA" id="ARBA00023015"/>
    </source>
</evidence>
<feature type="compositionally biased region" description="Basic and acidic residues" evidence="9">
    <location>
        <begin position="177"/>
        <end position="186"/>
    </location>
</feature>
<comment type="subcellular location">
    <subcellularLocation>
        <location evidence="1">Nucleus</location>
    </subcellularLocation>
</comment>
<dbReference type="PROSITE" id="PS50157">
    <property type="entry name" value="ZINC_FINGER_C2H2_2"/>
    <property type="match status" value="1"/>
</dbReference>
<gene>
    <name evidence="11" type="ORF">HYC85_024213</name>
</gene>
<reference evidence="12" key="1">
    <citation type="journal article" date="2020" name="Nat. Commun.">
        <title>Genome assembly of wild tea tree DASZ reveals pedigree and selection history of tea varieties.</title>
        <authorList>
            <person name="Zhang W."/>
            <person name="Zhang Y."/>
            <person name="Qiu H."/>
            <person name="Guo Y."/>
            <person name="Wan H."/>
            <person name="Zhang X."/>
            <person name="Scossa F."/>
            <person name="Alseekh S."/>
            <person name="Zhang Q."/>
            <person name="Wang P."/>
            <person name="Xu L."/>
            <person name="Schmidt M.H."/>
            <person name="Jia X."/>
            <person name="Li D."/>
            <person name="Zhu A."/>
            <person name="Guo F."/>
            <person name="Chen W."/>
            <person name="Ni D."/>
            <person name="Usadel B."/>
            <person name="Fernie A.R."/>
            <person name="Wen W."/>
        </authorList>
    </citation>
    <scope>NUCLEOTIDE SEQUENCE [LARGE SCALE GENOMIC DNA]</scope>
    <source>
        <strain evidence="12">cv. G240</strain>
    </source>
</reference>
<comment type="caution">
    <text evidence="11">The sequence shown here is derived from an EMBL/GenBank/DDBJ whole genome shotgun (WGS) entry which is preliminary data.</text>
</comment>
<dbReference type="AlphaFoldDB" id="A0A7J7G7U1"/>
<evidence type="ECO:0000256" key="6">
    <source>
        <dbReference type="ARBA" id="ARBA00023163"/>
    </source>
</evidence>
<sequence>MESGHHEDSVNSSSEEEEEDEEEEEEDQPEEENNDVGMGRSYDCIFCRRGFNTAQALGGHMNIHRKDKAKNNRSTMINSNKQEEFYINPRLDQEIPSYPPRYEYFATQEAQVRNYCFKSFLEFCQRAMNTASTSSARPSYTHQSNEFCGYQIPRLLSPFGDHDWRMGLSLQFGLAHGEDEEKKSGGSEEDELDLELRLGHNP</sequence>
<name>A0A7J7G7U1_CAMSI</name>
<keyword evidence="4" id="KW-0862">Zinc</keyword>
<evidence type="ECO:0000256" key="2">
    <source>
        <dbReference type="ARBA" id="ARBA00022723"/>
    </source>
</evidence>
<dbReference type="EMBL" id="JACBKZ010000012">
    <property type="protein sequence ID" value="KAF5936707.1"/>
    <property type="molecule type" value="Genomic_DNA"/>
</dbReference>
<feature type="compositionally biased region" description="Acidic residues" evidence="9">
    <location>
        <begin position="14"/>
        <end position="34"/>
    </location>
</feature>
<dbReference type="InterPro" id="IPR052426">
    <property type="entry name" value="Plant_dev_regulator"/>
</dbReference>
<dbReference type="GO" id="GO:0005634">
    <property type="term" value="C:nucleus"/>
    <property type="evidence" value="ECO:0007669"/>
    <property type="project" value="UniProtKB-SubCell"/>
</dbReference>
<keyword evidence="3 8" id="KW-0863">Zinc-finger</keyword>
<evidence type="ECO:0000256" key="4">
    <source>
        <dbReference type="ARBA" id="ARBA00022833"/>
    </source>
</evidence>
<proteinExistence type="predicted"/>
<dbReference type="InterPro" id="IPR036236">
    <property type="entry name" value="Znf_C2H2_sf"/>
</dbReference>
<evidence type="ECO:0000256" key="8">
    <source>
        <dbReference type="PROSITE-ProRule" id="PRU00042"/>
    </source>
</evidence>
<evidence type="ECO:0000313" key="11">
    <source>
        <dbReference type="EMBL" id="KAF5936707.1"/>
    </source>
</evidence>
<dbReference type="GO" id="GO:0008270">
    <property type="term" value="F:zinc ion binding"/>
    <property type="evidence" value="ECO:0007669"/>
    <property type="project" value="UniProtKB-KW"/>
</dbReference>
<dbReference type="SUPFAM" id="SSF57667">
    <property type="entry name" value="beta-beta-alpha zinc fingers"/>
    <property type="match status" value="1"/>
</dbReference>
<feature type="region of interest" description="Disordered" evidence="9">
    <location>
        <begin position="1"/>
        <end position="37"/>
    </location>
</feature>
<dbReference type="InterPro" id="IPR013087">
    <property type="entry name" value="Znf_C2H2_type"/>
</dbReference>
<evidence type="ECO:0000313" key="12">
    <source>
        <dbReference type="Proteomes" id="UP000593564"/>
    </source>
</evidence>
<keyword evidence="2" id="KW-0479">Metal-binding</keyword>
<feature type="region of interest" description="Disordered" evidence="9">
    <location>
        <begin position="177"/>
        <end position="202"/>
    </location>
</feature>
<reference evidence="11 12" key="2">
    <citation type="submission" date="2020-07" db="EMBL/GenBank/DDBJ databases">
        <title>Genome assembly of wild tea tree DASZ reveals pedigree and selection history of tea varieties.</title>
        <authorList>
            <person name="Zhang W."/>
        </authorList>
    </citation>
    <scope>NUCLEOTIDE SEQUENCE [LARGE SCALE GENOMIC DNA]</scope>
    <source>
        <strain evidence="12">cv. G240</strain>
        <tissue evidence="11">Leaf</tissue>
    </source>
</reference>
<dbReference type="PANTHER" id="PTHR45801:SF117">
    <property type="entry name" value="OS07G0417400 PROTEIN"/>
    <property type="match status" value="1"/>
</dbReference>
<dbReference type="Gene3D" id="3.30.160.60">
    <property type="entry name" value="Classic Zinc Finger"/>
    <property type="match status" value="1"/>
</dbReference>
<dbReference type="Proteomes" id="UP000593564">
    <property type="component" value="Unassembled WGS sequence"/>
</dbReference>
<keyword evidence="5" id="KW-0805">Transcription regulation</keyword>
<dbReference type="PANTHER" id="PTHR45801">
    <property type="entry name" value="OS07G0101800 PROTEIN"/>
    <property type="match status" value="1"/>
</dbReference>
<evidence type="ECO:0000256" key="9">
    <source>
        <dbReference type="SAM" id="MobiDB-lite"/>
    </source>
</evidence>
<dbReference type="PROSITE" id="PS00028">
    <property type="entry name" value="ZINC_FINGER_C2H2_1"/>
    <property type="match status" value="1"/>
</dbReference>